<reference evidence="3" key="1">
    <citation type="submission" date="2016-10" db="EMBL/GenBank/DDBJ databases">
        <authorList>
            <person name="Varghese N."/>
            <person name="Submissions S."/>
        </authorList>
    </citation>
    <scope>NUCLEOTIDE SEQUENCE [LARGE SCALE GENOMIC DNA]</scope>
    <source>
        <strain evidence="3">DSM 27839</strain>
    </source>
</reference>
<dbReference type="RefSeq" id="WP_074739516.1">
    <property type="nucleotide sequence ID" value="NZ_FNNP01000017.1"/>
</dbReference>
<evidence type="ECO:0000313" key="2">
    <source>
        <dbReference type="EMBL" id="SDX93352.1"/>
    </source>
</evidence>
<dbReference type="STRING" id="985054.SAMN05444358_11722"/>
<dbReference type="SUPFAM" id="SSF54427">
    <property type="entry name" value="NTF2-like"/>
    <property type="match status" value="1"/>
</dbReference>
<sequence>MNSLPGIIQTYIDAYNRMDVAAMLACLSDDVTFSNISGGEVTAETSGKQAFAELANLGVQAFASRHQKVVNVISVVDTTLIEVDYSAVVSVDLPNGWKAGQNLQFRGGLAFRIAGGLVVSIVDQSGHSEKTG</sequence>
<keyword evidence="2" id="KW-0413">Isomerase</keyword>
<dbReference type="GO" id="GO:0016853">
    <property type="term" value="F:isomerase activity"/>
    <property type="evidence" value="ECO:0007669"/>
    <property type="project" value="UniProtKB-KW"/>
</dbReference>
<organism evidence="2 3">
    <name type="scientific">Ruegeria halocynthiae</name>
    <dbReference type="NCBI Taxonomy" id="985054"/>
    <lineage>
        <taxon>Bacteria</taxon>
        <taxon>Pseudomonadati</taxon>
        <taxon>Pseudomonadota</taxon>
        <taxon>Alphaproteobacteria</taxon>
        <taxon>Rhodobacterales</taxon>
        <taxon>Roseobacteraceae</taxon>
        <taxon>Ruegeria</taxon>
    </lineage>
</organism>
<evidence type="ECO:0000313" key="3">
    <source>
        <dbReference type="Proteomes" id="UP000183400"/>
    </source>
</evidence>
<gene>
    <name evidence="2" type="ORF">SAMN05444358_11722</name>
</gene>
<dbReference type="EMBL" id="FNNP01000017">
    <property type="protein sequence ID" value="SDX93352.1"/>
    <property type="molecule type" value="Genomic_DNA"/>
</dbReference>
<proteinExistence type="predicted"/>
<dbReference type="Proteomes" id="UP000183400">
    <property type="component" value="Unassembled WGS sequence"/>
</dbReference>
<feature type="domain" description="SnoaL-like" evidence="1">
    <location>
        <begin position="9"/>
        <end position="120"/>
    </location>
</feature>
<accession>A0A1H3FQK9</accession>
<protein>
    <submittedName>
        <fullName evidence="2">Ketosteroid isomerase-related protein</fullName>
    </submittedName>
</protein>
<dbReference type="InterPro" id="IPR037401">
    <property type="entry name" value="SnoaL-like"/>
</dbReference>
<dbReference type="Pfam" id="PF12680">
    <property type="entry name" value="SnoaL_2"/>
    <property type="match status" value="1"/>
</dbReference>
<dbReference type="AlphaFoldDB" id="A0A1H3FQK9"/>
<dbReference type="Gene3D" id="3.10.450.50">
    <property type="match status" value="1"/>
</dbReference>
<evidence type="ECO:0000259" key="1">
    <source>
        <dbReference type="Pfam" id="PF12680"/>
    </source>
</evidence>
<keyword evidence="3" id="KW-1185">Reference proteome</keyword>
<dbReference type="InterPro" id="IPR032710">
    <property type="entry name" value="NTF2-like_dom_sf"/>
</dbReference>
<dbReference type="OrthoDB" id="582835at2"/>
<name>A0A1H3FQK9_9RHOB</name>